<protein>
    <recommendedName>
        <fullName evidence="1">Berberine/berberine-like domain-containing protein</fullName>
    </recommendedName>
</protein>
<dbReference type="AlphaFoldDB" id="A0AA40BXR6"/>
<sequence>MIPDPGVSDFNIGGRIIPRSAISSAAPTAQLAEAIEHIVDCGNFLLGATLNAARFAETAPPNTRIVEDFQPKLEALTPGGGAYLNEAPLRLANWKESFFGANYDRLTAIKQRYDLEGIFYAPLTVG</sequence>
<dbReference type="InterPro" id="IPR016169">
    <property type="entry name" value="FAD-bd_PCMH_sub2"/>
</dbReference>
<dbReference type="Proteomes" id="UP001175000">
    <property type="component" value="Unassembled WGS sequence"/>
</dbReference>
<feature type="domain" description="Berberine/berberine-like" evidence="1">
    <location>
        <begin position="82"/>
        <end position="123"/>
    </location>
</feature>
<proteinExistence type="predicted"/>
<gene>
    <name evidence="2" type="ORF">B0T14DRAFT_498503</name>
</gene>
<dbReference type="EMBL" id="JAULSU010000005">
    <property type="protein sequence ID" value="KAK0617498.1"/>
    <property type="molecule type" value="Genomic_DNA"/>
</dbReference>
<dbReference type="Gene3D" id="3.30.465.10">
    <property type="match status" value="1"/>
</dbReference>
<dbReference type="GO" id="GO:0050660">
    <property type="term" value="F:flavin adenine dinucleotide binding"/>
    <property type="evidence" value="ECO:0007669"/>
    <property type="project" value="InterPro"/>
</dbReference>
<organism evidence="2 3">
    <name type="scientific">Immersiella caudata</name>
    <dbReference type="NCBI Taxonomy" id="314043"/>
    <lineage>
        <taxon>Eukaryota</taxon>
        <taxon>Fungi</taxon>
        <taxon>Dikarya</taxon>
        <taxon>Ascomycota</taxon>
        <taxon>Pezizomycotina</taxon>
        <taxon>Sordariomycetes</taxon>
        <taxon>Sordariomycetidae</taxon>
        <taxon>Sordariales</taxon>
        <taxon>Lasiosphaeriaceae</taxon>
        <taxon>Immersiella</taxon>
    </lineage>
</organism>
<evidence type="ECO:0000313" key="2">
    <source>
        <dbReference type="EMBL" id="KAK0617498.1"/>
    </source>
</evidence>
<dbReference type="Pfam" id="PF08031">
    <property type="entry name" value="BBE"/>
    <property type="match status" value="1"/>
</dbReference>
<keyword evidence="3" id="KW-1185">Reference proteome</keyword>
<reference evidence="2" key="1">
    <citation type="submission" date="2023-06" db="EMBL/GenBank/DDBJ databases">
        <title>Genome-scale phylogeny and comparative genomics of the fungal order Sordariales.</title>
        <authorList>
            <consortium name="Lawrence Berkeley National Laboratory"/>
            <person name="Hensen N."/>
            <person name="Bonometti L."/>
            <person name="Westerberg I."/>
            <person name="Brannstrom I.O."/>
            <person name="Guillou S."/>
            <person name="Cros-Aarteil S."/>
            <person name="Calhoun S."/>
            <person name="Haridas S."/>
            <person name="Kuo A."/>
            <person name="Mondo S."/>
            <person name="Pangilinan J."/>
            <person name="Riley R."/>
            <person name="Labutti K."/>
            <person name="Andreopoulos B."/>
            <person name="Lipzen A."/>
            <person name="Chen C."/>
            <person name="Yanf M."/>
            <person name="Daum C."/>
            <person name="Ng V."/>
            <person name="Clum A."/>
            <person name="Steindorff A."/>
            <person name="Ohm R."/>
            <person name="Martin F."/>
            <person name="Silar P."/>
            <person name="Natvig D."/>
            <person name="Lalanne C."/>
            <person name="Gautier V."/>
            <person name="Ament-Velasquez S.L."/>
            <person name="Kruys A."/>
            <person name="Hutchinson M.I."/>
            <person name="Powell A.J."/>
            <person name="Barry K."/>
            <person name="Miller A.N."/>
            <person name="Grigoriev I.V."/>
            <person name="Debuchy R."/>
            <person name="Gladieux P."/>
            <person name="Thoren M.H."/>
            <person name="Johannesson H."/>
        </authorList>
    </citation>
    <scope>NUCLEOTIDE SEQUENCE</scope>
    <source>
        <strain evidence="2">CBS 606.72</strain>
    </source>
</reference>
<dbReference type="InterPro" id="IPR012951">
    <property type="entry name" value="BBE"/>
</dbReference>
<accession>A0AA40BXR6</accession>
<evidence type="ECO:0000313" key="3">
    <source>
        <dbReference type="Proteomes" id="UP001175000"/>
    </source>
</evidence>
<dbReference type="Gene3D" id="3.40.462.20">
    <property type="match status" value="1"/>
</dbReference>
<name>A0AA40BXR6_9PEZI</name>
<dbReference type="GO" id="GO:0016491">
    <property type="term" value="F:oxidoreductase activity"/>
    <property type="evidence" value="ECO:0007669"/>
    <property type="project" value="InterPro"/>
</dbReference>
<evidence type="ECO:0000259" key="1">
    <source>
        <dbReference type="Pfam" id="PF08031"/>
    </source>
</evidence>
<comment type="caution">
    <text evidence="2">The sequence shown here is derived from an EMBL/GenBank/DDBJ whole genome shotgun (WGS) entry which is preliminary data.</text>
</comment>